<dbReference type="Proteomes" id="UP000241736">
    <property type="component" value="Unassembled WGS sequence"/>
</dbReference>
<evidence type="ECO:0000313" key="11">
    <source>
        <dbReference type="Proteomes" id="UP000241736"/>
    </source>
</evidence>
<comment type="function">
    <text evidence="7">Required for disulfide bond formation in some periplasmic proteins. Acts by transferring its disulfide bond to other proteins and is reduced in the process.</text>
</comment>
<feature type="domain" description="Thioredoxin-like fold" evidence="9">
    <location>
        <begin position="136"/>
        <end position="259"/>
    </location>
</feature>
<evidence type="ECO:0000259" key="8">
    <source>
        <dbReference type="Pfam" id="PF10411"/>
    </source>
</evidence>
<protein>
    <recommendedName>
        <fullName evidence="7">Thiol:disulfide interchange protein</fullName>
    </recommendedName>
</protein>
<dbReference type="RefSeq" id="WP_106989429.1">
    <property type="nucleotide sequence ID" value="NZ_KZ679084.1"/>
</dbReference>
<dbReference type="GO" id="GO:0042597">
    <property type="term" value="C:periplasmic space"/>
    <property type="evidence" value="ECO:0007669"/>
    <property type="project" value="UniProtKB-SubCell"/>
</dbReference>
<comment type="similarity">
    <text evidence="2 7">Belongs to the thioredoxin family. DsbC subfamily.</text>
</comment>
<keyword evidence="4 7" id="KW-0574">Periplasm</keyword>
<accession>A0A2P6MC55</accession>
<sequence>MIRRSLLSLALLATMTACAADAPAGSADASPAPATAAAPTAAPAGAAVGDEAIRTALQALVPGLEIGAIADSPIPGYRQVALGARVVYVSEDARLLLQGSVIEIASRESLTGLAEAALRRDMLAGVGDDSRITFAAAQPKHVVTVFTDIDCGYCRRMHSEIAEYNRLGITVNYLFYPRAGIGSESYQKAVNVWCSADRQKALTDAKAGKDLPEANCTSPVTRDYDLGRRVGLDGTPAIYAADGTQLGGYVPPAEMLARLEELAGKQAR</sequence>
<evidence type="ECO:0000256" key="7">
    <source>
        <dbReference type="RuleBase" id="RU364038"/>
    </source>
</evidence>
<evidence type="ECO:0000256" key="4">
    <source>
        <dbReference type="ARBA" id="ARBA00022764"/>
    </source>
</evidence>
<evidence type="ECO:0000256" key="1">
    <source>
        <dbReference type="ARBA" id="ARBA00004418"/>
    </source>
</evidence>
<dbReference type="AlphaFoldDB" id="A0A2P6MC55"/>
<evidence type="ECO:0000256" key="6">
    <source>
        <dbReference type="ARBA" id="ARBA00023284"/>
    </source>
</evidence>
<dbReference type="Pfam" id="PF10411">
    <property type="entry name" value="DsbC_N"/>
    <property type="match status" value="1"/>
</dbReference>
<keyword evidence="6 7" id="KW-0676">Redox-active center</keyword>
<dbReference type="PANTHER" id="PTHR35272:SF3">
    <property type="entry name" value="THIOL:DISULFIDE INTERCHANGE PROTEIN DSBC"/>
    <property type="match status" value="1"/>
</dbReference>
<dbReference type="CDD" id="cd03020">
    <property type="entry name" value="DsbA_DsbC_DsbG"/>
    <property type="match status" value="1"/>
</dbReference>
<keyword evidence="5" id="KW-1015">Disulfide bond</keyword>
<proteinExistence type="inferred from homology"/>
<dbReference type="SUPFAM" id="SSF54423">
    <property type="entry name" value="DsbC/DsbG N-terminal domain-like"/>
    <property type="match status" value="1"/>
</dbReference>
<dbReference type="InterPro" id="IPR036249">
    <property type="entry name" value="Thioredoxin-like_sf"/>
</dbReference>
<feature type="signal peptide" evidence="7">
    <location>
        <begin position="1"/>
        <end position="19"/>
    </location>
</feature>
<dbReference type="EMBL" id="PVLF01000002">
    <property type="protein sequence ID" value="PRH83552.1"/>
    <property type="molecule type" value="Genomic_DNA"/>
</dbReference>
<gene>
    <name evidence="10" type="ORF">C6N40_02570</name>
</gene>
<dbReference type="InterPro" id="IPR033954">
    <property type="entry name" value="DiS-bond_Isoase_DsbC/G"/>
</dbReference>
<dbReference type="SUPFAM" id="SSF52833">
    <property type="entry name" value="Thioredoxin-like"/>
    <property type="match status" value="1"/>
</dbReference>
<evidence type="ECO:0000313" key="10">
    <source>
        <dbReference type="EMBL" id="PRH83552.1"/>
    </source>
</evidence>
<dbReference type="Pfam" id="PF13098">
    <property type="entry name" value="Thioredoxin_2"/>
    <property type="match status" value="1"/>
</dbReference>
<comment type="caution">
    <text evidence="10">The sequence shown here is derived from an EMBL/GenBank/DDBJ whole genome shotgun (WGS) entry which is preliminary data.</text>
</comment>
<evidence type="ECO:0000256" key="3">
    <source>
        <dbReference type="ARBA" id="ARBA00022729"/>
    </source>
</evidence>
<dbReference type="OrthoDB" id="12976at2"/>
<dbReference type="InterPro" id="IPR051470">
    <property type="entry name" value="Thiol:disulfide_interchange"/>
</dbReference>
<keyword evidence="11" id="KW-1185">Reference proteome</keyword>
<dbReference type="PANTHER" id="PTHR35272">
    <property type="entry name" value="THIOL:DISULFIDE INTERCHANGE PROTEIN DSBC-RELATED"/>
    <property type="match status" value="1"/>
</dbReference>
<reference evidence="10 11" key="1">
    <citation type="submission" date="2018-03" db="EMBL/GenBank/DDBJ databases">
        <title>Arenimonas caeni sp. nov., isolated from activated sludge.</title>
        <authorList>
            <person name="Liu H."/>
        </authorList>
    </citation>
    <scope>NUCLEOTIDE SEQUENCE [LARGE SCALE GENOMIC DNA]</scope>
    <source>
        <strain evidence="11">z29</strain>
    </source>
</reference>
<organism evidence="10 11">
    <name type="scientific">Arenimonas caeni</name>
    <dbReference type="NCBI Taxonomy" id="2058085"/>
    <lineage>
        <taxon>Bacteria</taxon>
        <taxon>Pseudomonadati</taxon>
        <taxon>Pseudomonadota</taxon>
        <taxon>Gammaproteobacteria</taxon>
        <taxon>Lysobacterales</taxon>
        <taxon>Lysobacteraceae</taxon>
        <taxon>Arenimonas</taxon>
    </lineage>
</organism>
<dbReference type="InterPro" id="IPR018950">
    <property type="entry name" value="DiS-bond_isomerase_DsbC/G_N"/>
</dbReference>
<dbReference type="Gene3D" id="3.10.450.70">
    <property type="entry name" value="Disulphide bond isomerase, DsbC/G, N-terminal"/>
    <property type="match status" value="1"/>
</dbReference>
<feature type="chain" id="PRO_5015023850" description="Thiol:disulfide interchange protein" evidence="7">
    <location>
        <begin position="20"/>
        <end position="268"/>
    </location>
</feature>
<dbReference type="InterPro" id="IPR009094">
    <property type="entry name" value="DiS-bond_isomerase_DsbC/G_N_sf"/>
</dbReference>
<evidence type="ECO:0000259" key="9">
    <source>
        <dbReference type="Pfam" id="PF13098"/>
    </source>
</evidence>
<dbReference type="Gene3D" id="3.40.30.10">
    <property type="entry name" value="Glutaredoxin"/>
    <property type="match status" value="1"/>
</dbReference>
<evidence type="ECO:0000256" key="2">
    <source>
        <dbReference type="ARBA" id="ARBA00009813"/>
    </source>
</evidence>
<evidence type="ECO:0000256" key="5">
    <source>
        <dbReference type="ARBA" id="ARBA00023157"/>
    </source>
</evidence>
<dbReference type="PROSITE" id="PS51257">
    <property type="entry name" value="PROKAR_LIPOPROTEIN"/>
    <property type="match status" value="1"/>
</dbReference>
<keyword evidence="3 7" id="KW-0732">Signal</keyword>
<feature type="domain" description="Disulphide bond isomerase DsbC/G N-terminal" evidence="8">
    <location>
        <begin position="46"/>
        <end position="111"/>
    </location>
</feature>
<name>A0A2P6MC55_9GAMM</name>
<comment type="subcellular location">
    <subcellularLocation>
        <location evidence="1 7">Periplasm</location>
    </subcellularLocation>
</comment>
<dbReference type="InterPro" id="IPR012336">
    <property type="entry name" value="Thioredoxin-like_fold"/>
</dbReference>